<dbReference type="Proteomes" id="UP000544222">
    <property type="component" value="Unassembled WGS sequence"/>
</dbReference>
<gene>
    <name evidence="1" type="ORF">FHX64_001726</name>
</gene>
<organism evidence="1 2">
    <name type="scientific">Microbacter margulisiae</name>
    <dbReference type="NCBI Taxonomy" id="1350067"/>
    <lineage>
        <taxon>Bacteria</taxon>
        <taxon>Pseudomonadati</taxon>
        <taxon>Bacteroidota</taxon>
        <taxon>Bacteroidia</taxon>
        <taxon>Bacteroidales</taxon>
        <taxon>Porphyromonadaceae</taxon>
        <taxon>Microbacter</taxon>
    </lineage>
</organism>
<comment type="caution">
    <text evidence="1">The sequence shown here is derived from an EMBL/GenBank/DDBJ whole genome shotgun (WGS) entry which is preliminary data.</text>
</comment>
<dbReference type="EMBL" id="JACHYB010000001">
    <property type="protein sequence ID" value="MBB3187563.1"/>
    <property type="molecule type" value="Genomic_DNA"/>
</dbReference>
<sequence>MCAVFLQKEHYLCFETTTLKMMCRFMINLSLDIRALKIDGTKINESFSQSQIFQIYKTSIFDVKYLY</sequence>
<keyword evidence="2" id="KW-1185">Reference proteome</keyword>
<dbReference type="AlphaFoldDB" id="A0A7W5H1G7"/>
<evidence type="ECO:0000313" key="2">
    <source>
        <dbReference type="Proteomes" id="UP000544222"/>
    </source>
</evidence>
<reference evidence="1 2" key="1">
    <citation type="submission" date="2020-08" db="EMBL/GenBank/DDBJ databases">
        <title>Genomic Encyclopedia of Type Strains, Phase IV (KMG-IV): sequencing the most valuable type-strain genomes for metagenomic binning, comparative biology and taxonomic classification.</title>
        <authorList>
            <person name="Goeker M."/>
        </authorList>
    </citation>
    <scope>NUCLEOTIDE SEQUENCE [LARGE SCALE GENOMIC DNA]</scope>
    <source>
        <strain evidence="1 2">DSM 27471</strain>
    </source>
</reference>
<accession>A0A7W5H1G7</accession>
<evidence type="ECO:0000313" key="1">
    <source>
        <dbReference type="EMBL" id="MBB3187563.1"/>
    </source>
</evidence>
<proteinExistence type="predicted"/>
<name>A0A7W5H1G7_9PORP</name>
<protein>
    <submittedName>
        <fullName evidence="1">Uncharacterized protein</fullName>
    </submittedName>
</protein>